<proteinExistence type="predicted"/>
<evidence type="ECO:0000313" key="4">
    <source>
        <dbReference type="Proteomes" id="UP000886998"/>
    </source>
</evidence>
<comment type="caution">
    <text evidence="3">The sequence shown here is derived from an EMBL/GenBank/DDBJ whole genome shotgun (WGS) entry which is preliminary data.</text>
</comment>
<dbReference type="OrthoDB" id="10482609at2759"/>
<keyword evidence="2" id="KW-0812">Transmembrane</keyword>
<keyword evidence="2" id="KW-0472">Membrane</keyword>
<evidence type="ECO:0000256" key="1">
    <source>
        <dbReference type="SAM" id="MobiDB-lite"/>
    </source>
</evidence>
<accession>A0A8X6JXC7</accession>
<organism evidence="3 4">
    <name type="scientific">Trichonephila inaurata madagascariensis</name>
    <dbReference type="NCBI Taxonomy" id="2747483"/>
    <lineage>
        <taxon>Eukaryota</taxon>
        <taxon>Metazoa</taxon>
        <taxon>Ecdysozoa</taxon>
        <taxon>Arthropoda</taxon>
        <taxon>Chelicerata</taxon>
        <taxon>Arachnida</taxon>
        <taxon>Araneae</taxon>
        <taxon>Araneomorphae</taxon>
        <taxon>Entelegynae</taxon>
        <taxon>Araneoidea</taxon>
        <taxon>Nephilidae</taxon>
        <taxon>Trichonephila</taxon>
        <taxon>Trichonephila inaurata</taxon>
    </lineage>
</organism>
<feature type="compositionally biased region" description="Basic and acidic residues" evidence="1">
    <location>
        <begin position="63"/>
        <end position="84"/>
    </location>
</feature>
<name>A0A8X6JXC7_9ARAC</name>
<evidence type="ECO:0000313" key="3">
    <source>
        <dbReference type="EMBL" id="GFS42729.1"/>
    </source>
</evidence>
<reference evidence="3" key="1">
    <citation type="submission" date="2020-08" db="EMBL/GenBank/DDBJ databases">
        <title>Multicomponent nature underlies the extraordinary mechanical properties of spider dragline silk.</title>
        <authorList>
            <person name="Kono N."/>
            <person name="Nakamura H."/>
            <person name="Mori M."/>
            <person name="Yoshida Y."/>
            <person name="Ohtoshi R."/>
            <person name="Malay A.D."/>
            <person name="Moran D.A.P."/>
            <person name="Tomita M."/>
            <person name="Numata K."/>
            <person name="Arakawa K."/>
        </authorList>
    </citation>
    <scope>NUCLEOTIDE SEQUENCE</scope>
</reference>
<protein>
    <submittedName>
        <fullName evidence="3">Uncharacterized protein</fullName>
    </submittedName>
</protein>
<dbReference type="EMBL" id="BMAV01025578">
    <property type="protein sequence ID" value="GFS42729.1"/>
    <property type="molecule type" value="Genomic_DNA"/>
</dbReference>
<feature type="region of interest" description="Disordered" evidence="1">
    <location>
        <begin position="54"/>
        <end position="84"/>
    </location>
</feature>
<keyword evidence="2" id="KW-1133">Transmembrane helix</keyword>
<feature type="transmembrane region" description="Helical" evidence="2">
    <location>
        <begin position="28"/>
        <end position="45"/>
    </location>
</feature>
<gene>
    <name evidence="3" type="ORF">TNIN_304351</name>
</gene>
<evidence type="ECO:0000256" key="2">
    <source>
        <dbReference type="SAM" id="Phobius"/>
    </source>
</evidence>
<sequence length="84" mass="9698">MALQNNGITFTAQRSISRMTVLEMMRLAGFRRVIPFLLTGIISLLDMKITRGKRVTDSGQGRAKWERSASRKSWDLVENKKKWN</sequence>
<keyword evidence="4" id="KW-1185">Reference proteome</keyword>
<dbReference type="AlphaFoldDB" id="A0A8X6JXC7"/>
<dbReference type="Proteomes" id="UP000886998">
    <property type="component" value="Unassembled WGS sequence"/>
</dbReference>